<evidence type="ECO:0000313" key="5">
    <source>
        <dbReference type="Proteomes" id="UP001262410"/>
    </source>
</evidence>
<keyword evidence="5" id="KW-1185">Reference proteome</keyword>
<dbReference type="SUPFAM" id="SSF55811">
    <property type="entry name" value="Nudix"/>
    <property type="match status" value="1"/>
</dbReference>
<dbReference type="Gene3D" id="3.90.79.10">
    <property type="entry name" value="Nucleoside Triphosphate Pyrophosphohydrolase"/>
    <property type="match status" value="1"/>
</dbReference>
<comment type="cofactor">
    <cofactor evidence="1">
        <name>Mg(2+)</name>
        <dbReference type="ChEBI" id="CHEBI:18420"/>
    </cofactor>
</comment>
<feature type="domain" description="Nudix hydrolase" evidence="3">
    <location>
        <begin position="14"/>
        <end position="145"/>
    </location>
</feature>
<comment type="caution">
    <text evidence="4">The sequence shown here is derived from an EMBL/GenBank/DDBJ whole genome shotgun (WGS) entry which is preliminary data.</text>
</comment>
<dbReference type="SUPFAM" id="SSF53474">
    <property type="entry name" value="alpha/beta-Hydrolases"/>
    <property type="match status" value="1"/>
</dbReference>
<organism evidence="4 5">
    <name type="scientific">Inquilinus ginsengisoli</name>
    <dbReference type="NCBI Taxonomy" id="363840"/>
    <lineage>
        <taxon>Bacteria</taxon>
        <taxon>Pseudomonadati</taxon>
        <taxon>Pseudomonadota</taxon>
        <taxon>Alphaproteobacteria</taxon>
        <taxon>Rhodospirillales</taxon>
        <taxon>Rhodospirillaceae</taxon>
        <taxon>Inquilinus</taxon>
    </lineage>
</organism>
<dbReference type="InterPro" id="IPR000086">
    <property type="entry name" value="NUDIX_hydrolase_dom"/>
</dbReference>
<evidence type="ECO:0000259" key="3">
    <source>
        <dbReference type="PROSITE" id="PS51462"/>
    </source>
</evidence>
<reference evidence="4 5" key="1">
    <citation type="submission" date="2023-07" db="EMBL/GenBank/DDBJ databases">
        <title>Sorghum-associated microbial communities from plants grown in Nebraska, USA.</title>
        <authorList>
            <person name="Schachtman D."/>
        </authorList>
    </citation>
    <scope>NUCLEOTIDE SEQUENCE [LARGE SCALE GENOMIC DNA]</scope>
    <source>
        <strain evidence="4 5">584</strain>
    </source>
</reference>
<dbReference type="InterPro" id="IPR029058">
    <property type="entry name" value="AB_hydrolase_fold"/>
</dbReference>
<dbReference type="EMBL" id="JAVDPW010000017">
    <property type="protein sequence ID" value="MDR6294216.1"/>
    <property type="molecule type" value="Genomic_DNA"/>
</dbReference>
<name>A0ABU1K024_9PROT</name>
<evidence type="ECO:0000256" key="2">
    <source>
        <dbReference type="ARBA" id="ARBA00022801"/>
    </source>
</evidence>
<evidence type="ECO:0000313" key="4">
    <source>
        <dbReference type="EMBL" id="MDR6294216.1"/>
    </source>
</evidence>
<dbReference type="CDD" id="cd04673">
    <property type="entry name" value="NUDIX_ADPRase"/>
    <property type="match status" value="1"/>
</dbReference>
<dbReference type="PROSITE" id="PS00893">
    <property type="entry name" value="NUDIX_BOX"/>
    <property type="match status" value="1"/>
</dbReference>
<dbReference type="Gene3D" id="3.40.50.1820">
    <property type="entry name" value="alpha/beta hydrolase"/>
    <property type="match status" value="1"/>
</dbReference>
<proteinExistence type="predicted"/>
<dbReference type="InterPro" id="IPR020084">
    <property type="entry name" value="NUDIX_hydrolase_CS"/>
</dbReference>
<gene>
    <name evidence="4" type="ORF">E9232_006770</name>
</gene>
<dbReference type="RefSeq" id="WP_309801649.1">
    <property type="nucleotide sequence ID" value="NZ_JAVDPW010000017.1"/>
</dbReference>
<dbReference type="PANTHER" id="PTHR43736">
    <property type="entry name" value="ADP-RIBOSE PYROPHOSPHATASE"/>
    <property type="match status" value="1"/>
</dbReference>
<evidence type="ECO:0000256" key="1">
    <source>
        <dbReference type="ARBA" id="ARBA00001946"/>
    </source>
</evidence>
<dbReference type="InterPro" id="IPR015797">
    <property type="entry name" value="NUDIX_hydrolase-like_dom_sf"/>
</dbReference>
<protein>
    <submittedName>
        <fullName evidence="4">ADP-ribose pyrophosphatase YjhB (NUDIX family)</fullName>
    </submittedName>
</protein>
<dbReference type="PROSITE" id="PS51462">
    <property type="entry name" value="NUDIX"/>
    <property type="match status" value="1"/>
</dbReference>
<dbReference type="Proteomes" id="UP001262410">
    <property type="component" value="Unassembled WGS sequence"/>
</dbReference>
<sequence>MPEDSGSPKARMDRPRIGVGAVVWRDDRLLLIQRGKAPQAGQWSIPGGSQELGETLFEAALRETLEEAGVEAEAVGILTAVDSIHRDADGGVEWHYTIIDVECEWRSGEPVAGDDAAAARWATLEEADALIEWPELRRVLHLSARQRHQRQRRQGQVRLKPRPDLMRLMRTPLGRLVARPWFDGMSLALLRGWFLPASRSLAAAIAAEGDLHRFCAELEIAPEVLGKRPLWLGRTLRDISRLTEQHRQADAEWQRLLFSTTAPLADVVAAEEARLDAASALTTSRLRFALFGNNRKIPACRWAIPTVAEVDDRHGARLADSENAYRLPDLLPVIEETRRLPSELGTDHWVTFPSPEPAVASACWARVFTPADVVNPPTVVHLHGVCMEPDHLRGPLTEIESLVRRGLRVVLVEAPWHGRRKRHGSYAGEPMVASTPLGALDHLSAAVREVAILTRWARQTSTGAVGWSGISFGALTAQLAATHSGSWPAACRPDALLLFTTSEGIEDIAFGGSFARAFGLDRALAAAGWDEAALSRWRPLTDPVGRPEMDTGNVFMVLGSKDDVTPFAGGQAIARRWGVPEAQVHVRPQGHFSVPAGLMVDGAPIADFAERLLAL</sequence>
<keyword evidence="2" id="KW-0378">Hydrolase</keyword>
<accession>A0ABU1K024</accession>
<dbReference type="PANTHER" id="PTHR43736:SF1">
    <property type="entry name" value="DIHYDRONEOPTERIN TRIPHOSPHATE DIPHOSPHATASE"/>
    <property type="match status" value="1"/>
</dbReference>
<dbReference type="Pfam" id="PF00293">
    <property type="entry name" value="NUDIX"/>
    <property type="match status" value="1"/>
</dbReference>